<dbReference type="GO" id="GO:0090374">
    <property type="term" value="P:oligopeptide export from mitochondrion"/>
    <property type="evidence" value="ECO:0007669"/>
    <property type="project" value="TreeGrafter"/>
</dbReference>
<dbReference type="GO" id="GO:0015421">
    <property type="term" value="F:ABC-type oligopeptide transporter activity"/>
    <property type="evidence" value="ECO:0007669"/>
    <property type="project" value="TreeGrafter"/>
</dbReference>
<keyword evidence="2" id="KW-1185">Reference proteome</keyword>
<sequence>METLEKGRTTLVIAHRLSTIRNAQRIIVLENGRIVEEGTHESLIESTGPYYSLYNQQFKL</sequence>
<dbReference type="SUPFAM" id="SSF52540">
    <property type="entry name" value="P-loop containing nucleoside triphosphate hydrolases"/>
    <property type="match status" value="1"/>
</dbReference>
<dbReference type="InterPro" id="IPR039421">
    <property type="entry name" value="Type_1_exporter"/>
</dbReference>
<gene>
    <name evidence="1" type="ORF">SAMN04488098_10592</name>
</gene>
<keyword evidence="1" id="KW-0067">ATP-binding</keyword>
<dbReference type="PANTHER" id="PTHR43394:SF1">
    <property type="entry name" value="ATP-BINDING CASSETTE SUB-FAMILY B MEMBER 10, MITOCHONDRIAL"/>
    <property type="match status" value="1"/>
</dbReference>
<dbReference type="InterPro" id="IPR027417">
    <property type="entry name" value="P-loop_NTPase"/>
</dbReference>
<dbReference type="STRING" id="426701.SAMN04488098_10592"/>
<organism evidence="1 2">
    <name type="scientific">Alkalibacterium thalassium</name>
    <dbReference type="NCBI Taxonomy" id="426701"/>
    <lineage>
        <taxon>Bacteria</taxon>
        <taxon>Bacillati</taxon>
        <taxon>Bacillota</taxon>
        <taxon>Bacilli</taxon>
        <taxon>Lactobacillales</taxon>
        <taxon>Carnobacteriaceae</taxon>
        <taxon>Alkalibacterium</taxon>
    </lineage>
</organism>
<reference evidence="2" key="1">
    <citation type="submission" date="2016-10" db="EMBL/GenBank/DDBJ databases">
        <authorList>
            <person name="Varghese N."/>
            <person name="Submissions S."/>
        </authorList>
    </citation>
    <scope>NUCLEOTIDE SEQUENCE [LARGE SCALE GENOMIC DNA]</scope>
    <source>
        <strain evidence="2">DSM 19181</strain>
    </source>
</reference>
<dbReference type="Proteomes" id="UP000199433">
    <property type="component" value="Unassembled WGS sequence"/>
</dbReference>
<name>A0A1G9EFC7_9LACT</name>
<dbReference type="GO" id="GO:0005524">
    <property type="term" value="F:ATP binding"/>
    <property type="evidence" value="ECO:0007669"/>
    <property type="project" value="UniProtKB-KW"/>
</dbReference>
<evidence type="ECO:0000313" key="2">
    <source>
        <dbReference type="Proteomes" id="UP000199433"/>
    </source>
</evidence>
<dbReference type="AlphaFoldDB" id="A0A1G9EFC7"/>
<dbReference type="RefSeq" id="WP_176759686.1">
    <property type="nucleotide sequence ID" value="NZ_FNFK01000059.1"/>
</dbReference>
<dbReference type="EMBL" id="FNFK01000059">
    <property type="protein sequence ID" value="SDK74798.1"/>
    <property type="molecule type" value="Genomic_DNA"/>
</dbReference>
<dbReference type="Gene3D" id="3.40.50.300">
    <property type="entry name" value="P-loop containing nucleotide triphosphate hydrolases"/>
    <property type="match status" value="1"/>
</dbReference>
<dbReference type="PANTHER" id="PTHR43394">
    <property type="entry name" value="ATP-DEPENDENT PERMEASE MDL1, MITOCHONDRIAL"/>
    <property type="match status" value="1"/>
</dbReference>
<evidence type="ECO:0000313" key="1">
    <source>
        <dbReference type="EMBL" id="SDK74798.1"/>
    </source>
</evidence>
<protein>
    <submittedName>
        <fullName evidence="1">ATP-binding cassette, subfamily B/ATP-binding cassette, subfamily B, MsbA/ATP-binding cassette, subfamily B, multidrug efflux pump</fullName>
    </submittedName>
</protein>
<accession>A0A1G9EFC7</accession>
<proteinExistence type="predicted"/>
<keyword evidence="1" id="KW-0547">Nucleotide-binding</keyword>